<gene>
    <name evidence="1" type="ORF">MNBD_GAMMA09-2685</name>
</gene>
<dbReference type="InterPro" id="IPR011990">
    <property type="entry name" value="TPR-like_helical_dom_sf"/>
</dbReference>
<dbReference type="AlphaFoldDB" id="A0A3B0Y2S7"/>
<dbReference type="SUPFAM" id="SSF48452">
    <property type="entry name" value="TPR-like"/>
    <property type="match status" value="1"/>
</dbReference>
<proteinExistence type="predicted"/>
<reference evidence="1" key="1">
    <citation type="submission" date="2018-06" db="EMBL/GenBank/DDBJ databases">
        <authorList>
            <person name="Zhirakovskaya E."/>
        </authorList>
    </citation>
    <scope>NUCLEOTIDE SEQUENCE</scope>
</reference>
<evidence type="ECO:0000313" key="1">
    <source>
        <dbReference type="EMBL" id="VAW69682.1"/>
    </source>
</evidence>
<dbReference type="EMBL" id="UOFI01000170">
    <property type="protein sequence ID" value="VAW69682.1"/>
    <property type="molecule type" value="Genomic_DNA"/>
</dbReference>
<name>A0A3B0Y2S7_9ZZZZ</name>
<dbReference type="Gene3D" id="1.25.40.10">
    <property type="entry name" value="Tetratricopeptide repeat domain"/>
    <property type="match status" value="1"/>
</dbReference>
<accession>A0A3B0Y2S7</accession>
<protein>
    <submittedName>
        <fullName evidence="1">Uncharacterized protein</fullName>
    </submittedName>
</protein>
<organism evidence="1">
    <name type="scientific">hydrothermal vent metagenome</name>
    <dbReference type="NCBI Taxonomy" id="652676"/>
    <lineage>
        <taxon>unclassified sequences</taxon>
        <taxon>metagenomes</taxon>
        <taxon>ecological metagenomes</taxon>
    </lineage>
</organism>
<sequence>MYKNEINKLLDNVYIQVKEGEYESALKTCDDLLTGNIEHKDDILRMRSQVHAYQNNIREALIDREEIILCGVAKVQDYYFSSQYLLELGLYAKTVDVLSDGIDLCEKLDVLTYRTDMYLLRAYSYMHVKEYLLARSDCNKVEDDSEFLIDNIGFITKNELLNKISCLAKGSEAS</sequence>